<gene>
    <name evidence="1" type="ORF">ERS852397_01304</name>
</gene>
<reference evidence="1 2" key="1">
    <citation type="submission" date="2015-09" db="EMBL/GenBank/DDBJ databases">
        <authorList>
            <consortium name="Pathogen Informatics"/>
        </authorList>
    </citation>
    <scope>NUCLEOTIDE SEQUENCE [LARGE SCALE GENOMIC DNA]</scope>
    <source>
        <strain evidence="1 2">2789STDY5608840</strain>
    </source>
</reference>
<dbReference type="RefSeq" id="WP_022276344.1">
    <property type="nucleotide sequence ID" value="NZ_CABIXA010000006.1"/>
</dbReference>
<sequence length="111" mass="12601">MEFSEIREKFEGLNADQVCKLAKFGKEILDHAGMFGLSSGLLNLIKDILNADNYVFDDNKCTIETLIHIISLVNDLTEKCWHERKTPLGLTGLKDDNEYLGLRDETEIKAL</sequence>
<organism evidence="1 2">
    <name type="scientific">Bacteroides finegoldii</name>
    <dbReference type="NCBI Taxonomy" id="338188"/>
    <lineage>
        <taxon>Bacteria</taxon>
        <taxon>Pseudomonadati</taxon>
        <taxon>Bacteroidota</taxon>
        <taxon>Bacteroidia</taxon>
        <taxon>Bacteroidales</taxon>
        <taxon>Bacteroidaceae</taxon>
        <taxon>Bacteroides</taxon>
    </lineage>
</organism>
<name>A0A174C5D6_9BACE</name>
<evidence type="ECO:0000313" key="1">
    <source>
        <dbReference type="EMBL" id="CUO07479.1"/>
    </source>
</evidence>
<proteinExistence type="predicted"/>
<dbReference type="STRING" id="338188.ERS852397_01304"/>
<dbReference type="Proteomes" id="UP000095517">
    <property type="component" value="Unassembled WGS sequence"/>
</dbReference>
<accession>A0A174C5D6</accession>
<dbReference type="AlphaFoldDB" id="A0A174C5D6"/>
<dbReference type="EMBL" id="CYZH01000006">
    <property type="protein sequence ID" value="CUO07479.1"/>
    <property type="molecule type" value="Genomic_DNA"/>
</dbReference>
<evidence type="ECO:0000313" key="2">
    <source>
        <dbReference type="Proteomes" id="UP000095517"/>
    </source>
</evidence>
<protein>
    <submittedName>
        <fullName evidence="1">Uncharacterized protein</fullName>
    </submittedName>
</protein>